<dbReference type="InterPro" id="IPR010791">
    <property type="entry name" value="AttH_dom"/>
</dbReference>
<dbReference type="InterPro" id="IPR023374">
    <property type="entry name" value="AttH-like_dom_sf"/>
</dbReference>
<evidence type="ECO:0000313" key="2">
    <source>
        <dbReference type="EMBL" id="VAX31369.1"/>
    </source>
</evidence>
<gene>
    <name evidence="2" type="ORF">MNBD_NITROSPIRAE01-547</name>
</gene>
<evidence type="ECO:0000259" key="1">
    <source>
        <dbReference type="Pfam" id="PF07143"/>
    </source>
</evidence>
<sequence length="368" mass="41490">MNKKMVLLFLLMAVVFGAIASSHAESVRFKKALPGYTFVFPRDHGNHEHYLIEWWYFTGHLKTKDGEAFGYELTFFRRGIENKHVDKNPSKWAVRDIYIAHFAVTDITGKKFYYDELISREALGKAGSETGQMRVWIDDWSATGGAEIINIRAGGAAYQIDLKLVPQKPLVVHGEKGISKKGEAEGAASHYYSFTRLKTEGVLIVAGNEKNVSGLSWMDHEFGSALLGEGQVGWDWFSIQLEDGSEYMFYQIRQNDGKRDPVSSGTMVFPDGTKKHLEAKDFKLTPLKYWKSKKSGANYPVAWEISVPSQQLTLKSLPLLDNQELITDKSTRVTYWEGASEFKGEKKGKRISGKGYIELTGYAKGLKE</sequence>
<dbReference type="EMBL" id="UOGF01000074">
    <property type="protein sequence ID" value="VAX31369.1"/>
    <property type="molecule type" value="Genomic_DNA"/>
</dbReference>
<dbReference type="AlphaFoldDB" id="A0A3B1CMH9"/>
<dbReference type="PANTHER" id="PTHR38591:SF1">
    <property type="entry name" value="BLL1000 PROTEIN"/>
    <property type="match status" value="1"/>
</dbReference>
<dbReference type="Pfam" id="PF17186">
    <property type="entry name" value="Lipocalin_9"/>
    <property type="match status" value="1"/>
</dbReference>
<reference evidence="2" key="1">
    <citation type="submission" date="2018-06" db="EMBL/GenBank/DDBJ databases">
        <authorList>
            <person name="Zhirakovskaya E."/>
        </authorList>
    </citation>
    <scope>NUCLEOTIDE SEQUENCE</scope>
</reference>
<feature type="domain" description="AttH" evidence="1">
    <location>
        <begin position="52"/>
        <end position="224"/>
    </location>
</feature>
<proteinExistence type="predicted"/>
<accession>A0A3B1CMH9</accession>
<name>A0A3B1CMH9_9ZZZZ</name>
<dbReference type="Gene3D" id="2.40.370.10">
    <property type="entry name" value="AttH-like domain"/>
    <property type="match status" value="2"/>
</dbReference>
<dbReference type="PANTHER" id="PTHR38591">
    <property type="entry name" value="HYDROLASE"/>
    <property type="match status" value="1"/>
</dbReference>
<organism evidence="2">
    <name type="scientific">hydrothermal vent metagenome</name>
    <dbReference type="NCBI Taxonomy" id="652676"/>
    <lineage>
        <taxon>unclassified sequences</taxon>
        <taxon>metagenomes</taxon>
        <taxon>ecological metagenomes</taxon>
    </lineage>
</organism>
<protein>
    <submittedName>
        <fullName evidence="2">AttH component of AttEFGH ABC transport system</fullName>
    </submittedName>
</protein>
<dbReference type="SUPFAM" id="SSF159245">
    <property type="entry name" value="AttH-like"/>
    <property type="match status" value="1"/>
</dbReference>
<dbReference type="Pfam" id="PF07143">
    <property type="entry name" value="CrtC"/>
    <property type="match status" value="1"/>
</dbReference>